<evidence type="ECO:0000313" key="3">
    <source>
        <dbReference type="Proteomes" id="UP000199258"/>
    </source>
</evidence>
<dbReference type="EMBL" id="FNDT01000020">
    <property type="protein sequence ID" value="SDI71636.1"/>
    <property type="molecule type" value="Genomic_DNA"/>
</dbReference>
<reference evidence="2 3" key="1">
    <citation type="submission" date="2016-10" db="EMBL/GenBank/DDBJ databases">
        <authorList>
            <person name="de Groot N.N."/>
        </authorList>
    </citation>
    <scope>NUCLEOTIDE SEQUENCE [LARGE SCALE GENOMIC DNA]</scope>
    <source>
        <strain evidence="2 3">NP_1H</strain>
    </source>
</reference>
<name>A0A1G8MUU4_9MICC</name>
<evidence type="ECO:0000313" key="2">
    <source>
        <dbReference type="EMBL" id="SDI71636.1"/>
    </source>
</evidence>
<organism evidence="2 3">
    <name type="scientific">Arthrobacter subterraneus</name>
    <dbReference type="NCBI Taxonomy" id="335973"/>
    <lineage>
        <taxon>Bacteria</taxon>
        <taxon>Bacillati</taxon>
        <taxon>Actinomycetota</taxon>
        <taxon>Actinomycetes</taxon>
        <taxon>Micrococcales</taxon>
        <taxon>Micrococcaceae</taxon>
        <taxon>Arthrobacter</taxon>
    </lineage>
</organism>
<feature type="compositionally biased region" description="Acidic residues" evidence="1">
    <location>
        <begin position="18"/>
        <end position="37"/>
    </location>
</feature>
<proteinExistence type="predicted"/>
<evidence type="ECO:0000256" key="1">
    <source>
        <dbReference type="SAM" id="MobiDB-lite"/>
    </source>
</evidence>
<accession>A0A1G8MUU4</accession>
<feature type="region of interest" description="Disordered" evidence="1">
    <location>
        <begin position="1"/>
        <end position="37"/>
    </location>
</feature>
<dbReference type="AlphaFoldDB" id="A0A1G8MUU4"/>
<keyword evidence="3" id="KW-1185">Reference proteome</keyword>
<gene>
    <name evidence="2" type="ORF">SAMN04488693_1205</name>
</gene>
<sequence>MAMGAPMSSEQHEHNVDELEESDDAQAFDAAMAEEGDNVPWEQALVEFGWSDPKI</sequence>
<protein>
    <submittedName>
        <fullName evidence="2">Uncharacterized protein</fullName>
    </submittedName>
</protein>
<dbReference type="Proteomes" id="UP000199258">
    <property type="component" value="Unassembled WGS sequence"/>
</dbReference>